<gene>
    <name evidence="14" type="ORF">HS088_TW14G00196</name>
</gene>
<dbReference type="InParanoid" id="A0A7J7CPP0"/>
<keyword evidence="9" id="KW-0812">Transmembrane</keyword>
<dbReference type="PANTHER" id="PTHR35284:SF1">
    <property type="entry name" value="OUTER ENVELOPE PORE PROTEIN 24A, CHLOROPLASTIC-RELATED"/>
    <property type="match status" value="1"/>
</dbReference>
<keyword evidence="8" id="KW-0934">Plastid</keyword>
<dbReference type="EMBL" id="JAAARO010000014">
    <property type="protein sequence ID" value="KAF5736062.1"/>
    <property type="molecule type" value="Genomic_DNA"/>
</dbReference>
<evidence type="ECO:0000256" key="2">
    <source>
        <dbReference type="ARBA" id="ARBA00004396"/>
    </source>
</evidence>
<evidence type="ECO:0000313" key="15">
    <source>
        <dbReference type="Proteomes" id="UP000593562"/>
    </source>
</evidence>
<name>A0A7J7CPP0_TRIWF</name>
<evidence type="ECO:0000256" key="10">
    <source>
        <dbReference type="ARBA" id="ARBA00022805"/>
    </source>
</evidence>
<organism evidence="14 15">
    <name type="scientific">Tripterygium wilfordii</name>
    <name type="common">Thunder God vine</name>
    <dbReference type="NCBI Taxonomy" id="458696"/>
    <lineage>
        <taxon>Eukaryota</taxon>
        <taxon>Viridiplantae</taxon>
        <taxon>Streptophyta</taxon>
        <taxon>Embryophyta</taxon>
        <taxon>Tracheophyta</taxon>
        <taxon>Spermatophyta</taxon>
        <taxon>Magnoliopsida</taxon>
        <taxon>eudicotyledons</taxon>
        <taxon>Gunneridae</taxon>
        <taxon>Pentapetalae</taxon>
        <taxon>rosids</taxon>
        <taxon>fabids</taxon>
        <taxon>Celastrales</taxon>
        <taxon>Celastraceae</taxon>
        <taxon>Tripterygium</taxon>
    </lineage>
</organism>
<evidence type="ECO:0000256" key="3">
    <source>
        <dbReference type="ARBA" id="ARBA00004441"/>
    </source>
</evidence>
<dbReference type="GO" id="GO:0022843">
    <property type="term" value="F:voltage-gated monoatomic cation channel activity"/>
    <property type="evidence" value="ECO:0007669"/>
    <property type="project" value="InterPro"/>
</dbReference>
<dbReference type="PANTHER" id="PTHR35284">
    <property type="entry name" value="OUTER ENVELOPE PORE PROTEIN 24A, CHLOROPLASTIC-RELATED"/>
    <property type="match status" value="1"/>
</dbReference>
<keyword evidence="10" id="KW-1002">Plastid outer membrane</keyword>
<dbReference type="OrthoDB" id="1185978at2759"/>
<evidence type="ECO:0000256" key="8">
    <source>
        <dbReference type="ARBA" id="ARBA00022640"/>
    </source>
</evidence>
<evidence type="ECO:0000256" key="7">
    <source>
        <dbReference type="ARBA" id="ARBA00022528"/>
    </source>
</evidence>
<dbReference type="GO" id="GO:0034426">
    <property type="term" value="C:etioplast membrane"/>
    <property type="evidence" value="ECO:0007669"/>
    <property type="project" value="UniProtKB-SubCell"/>
</dbReference>
<dbReference type="GO" id="GO:0015288">
    <property type="term" value="F:porin activity"/>
    <property type="evidence" value="ECO:0007669"/>
    <property type="project" value="UniProtKB-KW"/>
</dbReference>
<dbReference type="GO" id="GO:0009707">
    <property type="term" value="C:chloroplast outer membrane"/>
    <property type="evidence" value="ECO:0007669"/>
    <property type="project" value="UniProtKB-SubCell"/>
</dbReference>
<protein>
    <submittedName>
        <fullName evidence="14">Outer envelope pore protein 24 chloroplastic-like</fullName>
    </submittedName>
</protein>
<keyword evidence="6" id="KW-1134">Transmembrane beta strand</keyword>
<dbReference type="AlphaFoldDB" id="A0A7J7CPP0"/>
<evidence type="ECO:0000256" key="9">
    <source>
        <dbReference type="ARBA" id="ARBA00022692"/>
    </source>
</evidence>
<keyword evidence="12" id="KW-0626">Porin</keyword>
<keyword evidence="11" id="KW-0406">Ion transport</keyword>
<dbReference type="Proteomes" id="UP000593562">
    <property type="component" value="Unassembled WGS sequence"/>
</dbReference>
<keyword evidence="5" id="KW-0813">Transport</keyword>
<keyword evidence="13" id="KW-0472">Membrane</keyword>
<evidence type="ECO:0000256" key="13">
    <source>
        <dbReference type="ARBA" id="ARBA00023136"/>
    </source>
</evidence>
<proteinExistence type="predicted"/>
<evidence type="ECO:0000256" key="4">
    <source>
        <dbReference type="ARBA" id="ARBA00011593"/>
    </source>
</evidence>
<comment type="caution">
    <text evidence="14">The sequence shown here is derived from an EMBL/GenBank/DDBJ whole genome shotgun (WGS) entry which is preliminary data.</text>
</comment>
<comment type="subunit">
    <text evidence="4">Homooligomers form large rather nonselective pores in plastidial outer membranes.</text>
</comment>
<evidence type="ECO:0000256" key="5">
    <source>
        <dbReference type="ARBA" id="ARBA00022448"/>
    </source>
</evidence>
<accession>A0A7J7CPP0</accession>
<evidence type="ECO:0000256" key="1">
    <source>
        <dbReference type="ARBA" id="ARBA00002327"/>
    </source>
</evidence>
<comment type="subcellular location">
    <subcellularLocation>
        <location evidence="2">Plastid</location>
        <location evidence="2">Chloroplast outer membrane</location>
        <topology evidence="2">Multi-pass membrane protein</topology>
    </subcellularLocation>
    <subcellularLocation>
        <location evidence="3">Plastid</location>
        <location evidence="3">Etioplast membrane</location>
        <topology evidence="3">Multi-pass membrane protein</topology>
    </subcellularLocation>
</comment>
<evidence type="ECO:0000256" key="11">
    <source>
        <dbReference type="ARBA" id="ARBA00023065"/>
    </source>
</evidence>
<keyword evidence="7" id="KW-0150">Chloroplast</keyword>
<reference evidence="14 15" key="1">
    <citation type="journal article" date="2020" name="Nat. Commun.">
        <title>Genome of Tripterygium wilfordii and identification of cytochrome P450 involved in triptolide biosynthesis.</title>
        <authorList>
            <person name="Tu L."/>
            <person name="Su P."/>
            <person name="Zhang Z."/>
            <person name="Gao L."/>
            <person name="Wang J."/>
            <person name="Hu T."/>
            <person name="Zhou J."/>
            <person name="Zhang Y."/>
            <person name="Zhao Y."/>
            <person name="Liu Y."/>
            <person name="Song Y."/>
            <person name="Tong Y."/>
            <person name="Lu Y."/>
            <person name="Yang J."/>
            <person name="Xu C."/>
            <person name="Jia M."/>
            <person name="Peters R.J."/>
            <person name="Huang L."/>
            <person name="Gao W."/>
        </authorList>
    </citation>
    <scope>NUCLEOTIDE SEQUENCE [LARGE SCALE GENOMIC DNA]</scope>
    <source>
        <strain evidence="15">cv. XIE 37</strain>
        <tissue evidence="14">Leaf</tissue>
    </source>
</reference>
<dbReference type="InterPro" id="IPR034626">
    <property type="entry name" value="OEP24"/>
</dbReference>
<dbReference type="GO" id="GO:0046930">
    <property type="term" value="C:pore complex"/>
    <property type="evidence" value="ECO:0007669"/>
    <property type="project" value="UniProtKB-KW"/>
</dbReference>
<dbReference type="GO" id="GO:0034765">
    <property type="term" value="P:regulation of monoatomic ion transmembrane transport"/>
    <property type="evidence" value="ECO:0007669"/>
    <property type="project" value="InterPro"/>
</dbReference>
<evidence type="ECO:0000256" key="6">
    <source>
        <dbReference type="ARBA" id="ARBA00022452"/>
    </source>
</evidence>
<sequence>MFNCSFKGRYDTASASATNVAAGTLTLSAGDLMLRASMSDAIFSTGPSFSDLSFSVEKPGAFSIDYDLSEKDFEFQFMNTVNVLEKPLHLAYTHAKGKNRTFLDGTLVLSGVNKVLASYALDSGNCKLKYTRVRGPTTFEPSYDTAIKSWDLAVSQKFWDDCVLKASYKTSSKVLGLDWTMKGKPSGAYKISASLNLLEGLQVPKLTAESTWNFDM</sequence>
<comment type="function">
    <text evidence="1">High-conductance voltage-dependent solute channel with a slight selectivity for cations transporting triosephosphates, dicarboxylic acids, ATP, inorganic phosphate (Pi), sugars, and positively or negatively charged amino acids.</text>
</comment>
<evidence type="ECO:0000256" key="12">
    <source>
        <dbReference type="ARBA" id="ARBA00023114"/>
    </source>
</evidence>
<keyword evidence="15" id="KW-1185">Reference proteome</keyword>
<evidence type="ECO:0000313" key="14">
    <source>
        <dbReference type="EMBL" id="KAF5736062.1"/>
    </source>
</evidence>